<keyword evidence="2" id="KW-1185">Reference proteome</keyword>
<protein>
    <submittedName>
        <fullName evidence="1">Uncharacterized protein</fullName>
    </submittedName>
</protein>
<proteinExistence type="predicted"/>
<name>A0A1H8HHP9_9MICO</name>
<dbReference type="EMBL" id="SOFF01000033">
    <property type="protein sequence ID" value="TFB86664.1"/>
    <property type="molecule type" value="Genomic_DNA"/>
</dbReference>
<accession>A0A1H8HHP9</accession>
<evidence type="ECO:0000313" key="1">
    <source>
        <dbReference type="EMBL" id="TFB86664.1"/>
    </source>
</evidence>
<dbReference type="Proteomes" id="UP000297654">
    <property type="component" value="Unassembled WGS sequence"/>
</dbReference>
<evidence type="ECO:0000313" key="2">
    <source>
        <dbReference type="Proteomes" id="UP000297654"/>
    </source>
</evidence>
<dbReference type="AlphaFoldDB" id="A0A1H8HHP9"/>
<sequence length="222" mass="22718">MTTKQPHFQAELALDEYRVVLQAAPDLVMPASLRVGTLAESGPDADRRGSAAVAALTGRQLLGRTAVGPGDVAGDPHPLLLVALGLPLMAVQAMRVQSWTPTESSQTVVSVAGRLMSAVTVTVPRCTDSPQISARASEHGRVAISLGSLSLLVGHLDGLLAAAPPEPAGMRALTVQLGLVESRTLIAAIRTGDDLVTEQLATQFGATAAVPLLRSLAVSGGG</sequence>
<comment type="caution">
    <text evidence="1">The sequence shown here is derived from an EMBL/GenBank/DDBJ whole genome shotgun (WGS) entry which is preliminary data.</text>
</comment>
<dbReference type="RefSeq" id="WP_092110441.1">
    <property type="nucleotide sequence ID" value="NZ_FOCN01000009.1"/>
</dbReference>
<dbReference type="STRING" id="1424661.SAMN05216281_109118"/>
<gene>
    <name evidence="1" type="ORF">E3O10_13665</name>
</gene>
<organism evidence="1 2">
    <name type="scientific">Cryobacterium luteum</name>
    <dbReference type="NCBI Taxonomy" id="1424661"/>
    <lineage>
        <taxon>Bacteria</taxon>
        <taxon>Bacillati</taxon>
        <taxon>Actinomycetota</taxon>
        <taxon>Actinomycetes</taxon>
        <taxon>Micrococcales</taxon>
        <taxon>Microbacteriaceae</taxon>
        <taxon>Cryobacterium</taxon>
    </lineage>
</organism>
<reference evidence="1 2" key="1">
    <citation type="submission" date="2019-03" db="EMBL/GenBank/DDBJ databases">
        <title>Genomics of glacier-inhabiting Cryobacterium strains.</title>
        <authorList>
            <person name="Liu Q."/>
            <person name="Xin Y.-H."/>
        </authorList>
    </citation>
    <scope>NUCLEOTIDE SEQUENCE [LARGE SCALE GENOMIC DNA]</scope>
    <source>
        <strain evidence="1 2">Hh15</strain>
    </source>
</reference>